<sequence>MPGTACLAARGDQNSGHPSRLSDHLSGFVDLVAGAVESCADVPPTNERTSVKGETTERLDWLIDGLVKRVPQVSKAVVQSADGILMGASAGLEREDANYLSALAAGLQSLAQGARTQFGAGEVHQTIIEMRDAFLFVTAAGEGASLTVLSDADVDPAQISYEMAVLVRQVGEHISSHPR</sequence>
<name>A0A939T7P9_9ACTN</name>
<protein>
    <submittedName>
        <fullName evidence="3">Roadblock/LC7 domain-containing protein</fullName>
    </submittedName>
</protein>
<keyword evidence="4" id="KW-1185">Reference proteome</keyword>
<dbReference type="Proteomes" id="UP000669179">
    <property type="component" value="Unassembled WGS sequence"/>
</dbReference>
<dbReference type="Gene3D" id="3.30.450.30">
    <property type="entry name" value="Dynein light chain 2a, cytoplasmic"/>
    <property type="match status" value="1"/>
</dbReference>
<dbReference type="InterPro" id="IPR053141">
    <property type="entry name" value="Mycobact_SerProt_Inhib_Rv3364c"/>
</dbReference>
<dbReference type="PANTHER" id="PTHR36222">
    <property type="entry name" value="SERINE PROTEASE INHIBITOR RV3364C"/>
    <property type="match status" value="1"/>
</dbReference>
<feature type="domain" description="Roadblock/LAMTOR2" evidence="2">
    <location>
        <begin position="60"/>
        <end position="150"/>
    </location>
</feature>
<dbReference type="EMBL" id="JAGEOJ010000001">
    <property type="protein sequence ID" value="MBO2446095.1"/>
    <property type="molecule type" value="Genomic_DNA"/>
</dbReference>
<feature type="region of interest" description="Disordered" evidence="1">
    <location>
        <begin position="1"/>
        <end position="20"/>
    </location>
</feature>
<evidence type="ECO:0000256" key="1">
    <source>
        <dbReference type="SAM" id="MobiDB-lite"/>
    </source>
</evidence>
<organism evidence="3 4">
    <name type="scientific">Actinomadura barringtoniae</name>
    <dbReference type="NCBI Taxonomy" id="1427535"/>
    <lineage>
        <taxon>Bacteria</taxon>
        <taxon>Bacillati</taxon>
        <taxon>Actinomycetota</taxon>
        <taxon>Actinomycetes</taxon>
        <taxon>Streptosporangiales</taxon>
        <taxon>Thermomonosporaceae</taxon>
        <taxon>Actinomadura</taxon>
    </lineage>
</organism>
<evidence type="ECO:0000313" key="3">
    <source>
        <dbReference type="EMBL" id="MBO2446095.1"/>
    </source>
</evidence>
<accession>A0A939T7P9</accession>
<dbReference type="Pfam" id="PF03259">
    <property type="entry name" value="Robl_LC7"/>
    <property type="match status" value="1"/>
</dbReference>
<comment type="caution">
    <text evidence="3">The sequence shown here is derived from an EMBL/GenBank/DDBJ whole genome shotgun (WGS) entry which is preliminary data.</text>
</comment>
<reference evidence="3" key="1">
    <citation type="submission" date="2021-03" db="EMBL/GenBank/DDBJ databases">
        <authorList>
            <person name="Kanchanasin P."/>
            <person name="Saeng-In P."/>
            <person name="Phongsopitanun W."/>
            <person name="Yuki M."/>
            <person name="Kudo T."/>
            <person name="Ohkuma M."/>
            <person name="Tanasupawat S."/>
        </authorList>
    </citation>
    <scope>NUCLEOTIDE SEQUENCE</scope>
    <source>
        <strain evidence="3">GKU 128</strain>
    </source>
</reference>
<gene>
    <name evidence="3" type="ORF">J4573_03270</name>
</gene>
<evidence type="ECO:0000313" key="4">
    <source>
        <dbReference type="Proteomes" id="UP000669179"/>
    </source>
</evidence>
<proteinExistence type="predicted"/>
<evidence type="ECO:0000259" key="2">
    <source>
        <dbReference type="SMART" id="SM00960"/>
    </source>
</evidence>
<dbReference type="PANTHER" id="PTHR36222:SF1">
    <property type="entry name" value="SERINE PROTEASE INHIBITOR RV3364C"/>
    <property type="match status" value="1"/>
</dbReference>
<dbReference type="SMART" id="SM00960">
    <property type="entry name" value="Robl_LC7"/>
    <property type="match status" value="1"/>
</dbReference>
<dbReference type="AlphaFoldDB" id="A0A939T7P9"/>
<dbReference type="InterPro" id="IPR004942">
    <property type="entry name" value="Roadblock/LAMTOR2_dom"/>
</dbReference>
<dbReference type="SUPFAM" id="SSF103196">
    <property type="entry name" value="Roadblock/LC7 domain"/>
    <property type="match status" value="1"/>
</dbReference>